<keyword evidence="4" id="KW-0769">Symport</keyword>
<sequence length="552" mass="62808">MGATPKLVEEKTDGIKARTVLWYMTFFGFAVNYIIRINANIAIVDMIDLNYKKNHNDNQTVIVSECFINDITNSTDSDDKSLATVENDRSRRYTSIERRLLDYFEIEYERDGFKWDEHKQAMFLGSFYWLHWASQIPGGILATKYGTKFVFGYANYISCVLCFITPLISYLDYRLLVFVRLVSGIFTGFAWPAMHHLVGLWIPGNERSRFVTAYLGSSIGTAIAYPIFGYIIKISSWEWVFHACFVVGTIWFILWQYNVYDSPEEHPRIHPSEKGYILQVLGSSVIRDEDQKKEREIPWIAILSSRSTWIATVAQIGGIWGLFTLLTQSPTYFRLIHGWSIEMVGVLSGIPHLLRTGFSFLFSMFGDYLLTHNKMSRDRVRKFATLFHLILNGVFCFGLAYSGCNIIMAVTFLSISLALHGAVSSGVLAGMIDNSPNYSGIILGITSTIAICSGFVSPMIVGYFTFENQTTKAWQHIFELTAIVMIISGIIYILFNDGSTQPWNKPKPNKVEAPDISLNLRKQLLSLSYETARRASVDQNTDESKCENEREK</sequence>
<feature type="transmembrane region" description="Helical" evidence="7">
    <location>
        <begin position="210"/>
        <end position="233"/>
    </location>
</feature>
<gene>
    <name evidence="9" type="ORF">CHIRRI_LOCUS2799</name>
</gene>
<keyword evidence="3 7" id="KW-0812">Transmembrane</keyword>
<keyword evidence="6 7" id="KW-0472">Membrane</keyword>
<keyword evidence="2" id="KW-0813">Transport</keyword>
<proteinExistence type="predicted"/>
<dbReference type="AlphaFoldDB" id="A0A9N9RM85"/>
<dbReference type="InterPro" id="IPR020846">
    <property type="entry name" value="MFS_dom"/>
</dbReference>
<dbReference type="Pfam" id="PF07690">
    <property type="entry name" value="MFS_1"/>
    <property type="match status" value="1"/>
</dbReference>
<dbReference type="Gene3D" id="1.20.1250.20">
    <property type="entry name" value="MFS general substrate transporter like domains"/>
    <property type="match status" value="2"/>
</dbReference>
<feature type="transmembrane region" description="Helical" evidence="7">
    <location>
        <begin position="177"/>
        <end position="198"/>
    </location>
</feature>
<keyword evidence="10" id="KW-1185">Reference proteome</keyword>
<dbReference type="PANTHER" id="PTHR11662">
    <property type="entry name" value="SOLUTE CARRIER FAMILY 17"/>
    <property type="match status" value="1"/>
</dbReference>
<evidence type="ECO:0000259" key="8">
    <source>
        <dbReference type="PROSITE" id="PS50850"/>
    </source>
</evidence>
<evidence type="ECO:0000256" key="7">
    <source>
        <dbReference type="SAM" id="Phobius"/>
    </source>
</evidence>
<feature type="transmembrane region" description="Helical" evidence="7">
    <location>
        <begin position="476"/>
        <end position="495"/>
    </location>
</feature>
<evidence type="ECO:0000313" key="10">
    <source>
        <dbReference type="Proteomes" id="UP001153620"/>
    </source>
</evidence>
<feature type="transmembrane region" description="Helical" evidence="7">
    <location>
        <begin position="383"/>
        <end position="401"/>
    </location>
</feature>
<dbReference type="Proteomes" id="UP001153620">
    <property type="component" value="Chromosome 1"/>
</dbReference>
<feature type="transmembrane region" description="Helical" evidence="7">
    <location>
        <begin position="20"/>
        <end position="43"/>
    </location>
</feature>
<reference evidence="9" key="2">
    <citation type="submission" date="2022-10" db="EMBL/GenBank/DDBJ databases">
        <authorList>
            <consortium name="ENA_rothamsted_submissions"/>
            <consortium name="culmorum"/>
            <person name="King R."/>
        </authorList>
    </citation>
    <scope>NUCLEOTIDE SEQUENCE</scope>
</reference>
<evidence type="ECO:0000256" key="6">
    <source>
        <dbReference type="ARBA" id="ARBA00023136"/>
    </source>
</evidence>
<dbReference type="InterPro" id="IPR050382">
    <property type="entry name" value="MFS_Na/Anion_cotransporter"/>
</dbReference>
<feature type="transmembrane region" description="Helical" evidence="7">
    <location>
        <begin position="309"/>
        <end position="333"/>
    </location>
</feature>
<evidence type="ECO:0000256" key="5">
    <source>
        <dbReference type="ARBA" id="ARBA00022989"/>
    </source>
</evidence>
<evidence type="ECO:0000313" key="9">
    <source>
        <dbReference type="EMBL" id="CAG9799841.1"/>
    </source>
</evidence>
<feature type="transmembrane region" description="Helical" evidence="7">
    <location>
        <begin position="441"/>
        <end position="464"/>
    </location>
</feature>
<comment type="subcellular location">
    <subcellularLocation>
        <location evidence="1">Membrane</location>
        <topology evidence="1">Multi-pass membrane protein</topology>
    </subcellularLocation>
</comment>
<accession>A0A9N9RM85</accession>
<dbReference type="GO" id="GO:0006820">
    <property type="term" value="P:monoatomic anion transport"/>
    <property type="evidence" value="ECO:0007669"/>
    <property type="project" value="TreeGrafter"/>
</dbReference>
<evidence type="ECO:0000256" key="2">
    <source>
        <dbReference type="ARBA" id="ARBA00022448"/>
    </source>
</evidence>
<name>A0A9N9RM85_9DIPT</name>
<dbReference type="SUPFAM" id="SSF103473">
    <property type="entry name" value="MFS general substrate transporter"/>
    <property type="match status" value="1"/>
</dbReference>
<dbReference type="PROSITE" id="PS50850">
    <property type="entry name" value="MFS"/>
    <property type="match status" value="1"/>
</dbReference>
<evidence type="ECO:0000256" key="3">
    <source>
        <dbReference type="ARBA" id="ARBA00022692"/>
    </source>
</evidence>
<dbReference type="PANTHER" id="PTHR11662:SF79">
    <property type="entry name" value="NA[+]-DEPENDENT INORGANIC PHOSPHATE COTRANSPORTER, ISOFORM A"/>
    <property type="match status" value="1"/>
</dbReference>
<protein>
    <recommendedName>
        <fullName evidence="8">Major facilitator superfamily (MFS) profile domain-containing protein</fullName>
    </recommendedName>
</protein>
<evidence type="ECO:0000256" key="4">
    <source>
        <dbReference type="ARBA" id="ARBA00022847"/>
    </source>
</evidence>
<dbReference type="OrthoDB" id="2985014at2759"/>
<evidence type="ECO:0000256" key="1">
    <source>
        <dbReference type="ARBA" id="ARBA00004141"/>
    </source>
</evidence>
<feature type="transmembrane region" description="Helical" evidence="7">
    <location>
        <begin position="407"/>
        <end position="429"/>
    </location>
</feature>
<feature type="domain" description="Major facilitator superfamily (MFS) profile" evidence="8">
    <location>
        <begin position="34"/>
        <end position="500"/>
    </location>
</feature>
<keyword evidence="5 7" id="KW-1133">Transmembrane helix</keyword>
<dbReference type="GO" id="GO:0016020">
    <property type="term" value="C:membrane"/>
    <property type="evidence" value="ECO:0007669"/>
    <property type="project" value="UniProtKB-SubCell"/>
</dbReference>
<dbReference type="FunFam" id="1.20.1250.20:FF:000003">
    <property type="entry name" value="Solute carrier family 17 member 3"/>
    <property type="match status" value="1"/>
</dbReference>
<organism evidence="9 10">
    <name type="scientific">Chironomus riparius</name>
    <dbReference type="NCBI Taxonomy" id="315576"/>
    <lineage>
        <taxon>Eukaryota</taxon>
        <taxon>Metazoa</taxon>
        <taxon>Ecdysozoa</taxon>
        <taxon>Arthropoda</taxon>
        <taxon>Hexapoda</taxon>
        <taxon>Insecta</taxon>
        <taxon>Pterygota</taxon>
        <taxon>Neoptera</taxon>
        <taxon>Endopterygota</taxon>
        <taxon>Diptera</taxon>
        <taxon>Nematocera</taxon>
        <taxon>Chironomoidea</taxon>
        <taxon>Chironomidae</taxon>
        <taxon>Chironominae</taxon>
        <taxon>Chironomus</taxon>
    </lineage>
</organism>
<dbReference type="EMBL" id="OU895877">
    <property type="protein sequence ID" value="CAG9799841.1"/>
    <property type="molecule type" value="Genomic_DNA"/>
</dbReference>
<dbReference type="GO" id="GO:0015293">
    <property type="term" value="F:symporter activity"/>
    <property type="evidence" value="ECO:0007669"/>
    <property type="project" value="UniProtKB-KW"/>
</dbReference>
<feature type="transmembrane region" description="Helical" evidence="7">
    <location>
        <begin position="150"/>
        <end position="171"/>
    </location>
</feature>
<feature type="transmembrane region" description="Helical" evidence="7">
    <location>
        <begin position="239"/>
        <end position="260"/>
    </location>
</feature>
<dbReference type="InterPro" id="IPR036259">
    <property type="entry name" value="MFS_trans_sf"/>
</dbReference>
<dbReference type="InterPro" id="IPR011701">
    <property type="entry name" value="MFS"/>
</dbReference>
<reference evidence="9" key="1">
    <citation type="submission" date="2022-01" db="EMBL/GenBank/DDBJ databases">
        <authorList>
            <person name="King R."/>
        </authorList>
    </citation>
    <scope>NUCLEOTIDE SEQUENCE</scope>
</reference>